<dbReference type="Proteomes" id="UP000501690">
    <property type="component" value="Linkage Group LG7"/>
</dbReference>
<dbReference type="EMBL" id="CP039351">
    <property type="protein sequence ID" value="QCD99780.1"/>
    <property type="molecule type" value="Genomic_DNA"/>
</dbReference>
<dbReference type="AlphaFoldDB" id="A0A4D6MGA4"/>
<accession>A0A4D6MGA4</accession>
<evidence type="ECO:0000313" key="1">
    <source>
        <dbReference type="EMBL" id="QCD99780.1"/>
    </source>
</evidence>
<evidence type="ECO:0000313" key="2">
    <source>
        <dbReference type="Proteomes" id="UP000501690"/>
    </source>
</evidence>
<proteinExistence type="predicted"/>
<protein>
    <submittedName>
        <fullName evidence="1">Uncharacterized protein</fullName>
    </submittedName>
</protein>
<name>A0A4D6MGA4_VIGUN</name>
<sequence>MVAEAVWLEARQFRGNTTLVEEEEGLAWWWRVAGTVVERERDTVQLERRLAGAAWPEARRDGGSTTMVEEEGGLVWWCRRNSCRERWRRCSARGRRRGVRIFVL</sequence>
<gene>
    <name evidence="1" type="ORF">DEO72_LG7g1066</name>
</gene>
<organism evidence="1 2">
    <name type="scientific">Vigna unguiculata</name>
    <name type="common">Cowpea</name>
    <dbReference type="NCBI Taxonomy" id="3917"/>
    <lineage>
        <taxon>Eukaryota</taxon>
        <taxon>Viridiplantae</taxon>
        <taxon>Streptophyta</taxon>
        <taxon>Embryophyta</taxon>
        <taxon>Tracheophyta</taxon>
        <taxon>Spermatophyta</taxon>
        <taxon>Magnoliopsida</taxon>
        <taxon>eudicotyledons</taxon>
        <taxon>Gunneridae</taxon>
        <taxon>Pentapetalae</taxon>
        <taxon>rosids</taxon>
        <taxon>fabids</taxon>
        <taxon>Fabales</taxon>
        <taxon>Fabaceae</taxon>
        <taxon>Papilionoideae</taxon>
        <taxon>50 kb inversion clade</taxon>
        <taxon>NPAAA clade</taxon>
        <taxon>indigoferoid/millettioid clade</taxon>
        <taxon>Phaseoleae</taxon>
        <taxon>Vigna</taxon>
    </lineage>
</organism>
<keyword evidence="2" id="KW-1185">Reference proteome</keyword>
<reference evidence="1 2" key="1">
    <citation type="submission" date="2019-04" db="EMBL/GenBank/DDBJ databases">
        <title>An improved genome assembly and genetic linkage map for asparagus bean, Vigna unguiculata ssp. sesquipedialis.</title>
        <authorList>
            <person name="Xia Q."/>
            <person name="Zhang R."/>
            <person name="Dong Y."/>
        </authorList>
    </citation>
    <scope>NUCLEOTIDE SEQUENCE [LARGE SCALE GENOMIC DNA]</scope>
    <source>
        <tissue evidence="1">Leaf</tissue>
    </source>
</reference>